<feature type="domain" description="TonB-dependent receptor plug" evidence="9">
    <location>
        <begin position="114"/>
        <end position="239"/>
    </location>
</feature>
<dbReference type="AlphaFoldDB" id="A0A410JSQ3"/>
<dbReference type="InterPro" id="IPR008969">
    <property type="entry name" value="CarboxyPept-like_regulatory"/>
</dbReference>
<dbReference type="NCBIfam" id="TIGR04057">
    <property type="entry name" value="SusC_RagA_signa"/>
    <property type="match status" value="1"/>
</dbReference>
<dbReference type="RefSeq" id="WP_128501618.1">
    <property type="nucleotide sequence ID" value="NZ_CP035107.1"/>
</dbReference>
<sequence>MRKILFYLFVALVSSAQIFTKAQSVTIQGNVVDENKEPVVGALIQSLKEKSLEVETDGEGNFEITVPKNSFIEVSFPNLEILKLKAKPKMNIVLHLQSQELKEVVVTGYQKVRKERMTGSVSTLQSSDLKKMNIKSIDNALAGNLSGVSVTTSGRPGADAQIHVRGVNSLIGNTDPIWIVDGMPLQGEVPNLNSLGGSLDPSLFQSGIGNLSPDDIESITVLKDAAASAIYGARAANGVIVIKTKSGKAGKAKYNVSATFGINERPKSNLNMMNSLEKIQFEKEVYNDLEVSTYGRVTSLLRELSRGLISQQAFDAELDRLGSINTDWFKELYRNSYSMQLNANMSGGTEKTQFYNSVNYLKENGIEYNNDYKRLRLRSRIDHKINDKISMQLDLSGTYRNNVSTASAINPLTYAIYANPYELPNEYDLSWSMTQSRIRSGLRWSTLNVKNEIERNQSNSRYLEGAVRAKLEWKPIKGLSIASQGIASARSNNTNRIEGEGTYTNFVNNWYNFAVSEILPEQVKGSLNEGTSYGNSYTLRNTIEYGLNINQKHYLDLFAGQEISHSITNTSFNYSPIFDQLHRIIGFPALPEGIDVRTIPFSSLGNTGRFESKLVSFFFNGTYSYMDKYVLSGSVRYDGSDVIGNDNQFTPLWNVSGKWNVSKENFFESEIINDLSLRAGFGYTGSIDKNAFPFVLMKFENRYDYDNIIIPTSFVYANPNVKWQTKKDFNIGVESSWLNRRLIFGLNYYNNFVYDLLDRKALALSSGREDVVQNVANLRNKGWEFDLEAKVIKTRDLSWILRGNLSLNKNIVTETFYENLASLPIISSGSGNRNFVKDYPVQGWFGYRFAGVDPENGHTLVYDGNGDVFDMDRLSNVTLGLKAPTPQFLGDFVPPVVGGFSTSLNWREWSLNMNFEFKMGHYIRSFEGFSSISSRNRHISDKSRWRAPGDKALKPEISYNNVAYREYMYDSMLEKGDYLRNTFTSFGYNLPQNWLKNMQIDNARISIGANNLFTITKYKGIDPALMGSLGYPNTRSYNLMINIGF</sequence>
<dbReference type="InterPro" id="IPR036942">
    <property type="entry name" value="Beta-barrel_TonB_sf"/>
</dbReference>
<dbReference type="InterPro" id="IPR023996">
    <property type="entry name" value="TonB-dep_OMP_SusC/RagA"/>
</dbReference>
<evidence type="ECO:0000259" key="9">
    <source>
        <dbReference type="Pfam" id="PF07715"/>
    </source>
</evidence>
<keyword evidence="3 7" id="KW-1134">Transmembrane beta strand</keyword>
<keyword evidence="8" id="KW-0732">Signal</keyword>
<proteinExistence type="inferred from homology"/>
<evidence type="ECO:0000256" key="4">
    <source>
        <dbReference type="ARBA" id="ARBA00022692"/>
    </source>
</evidence>
<reference evidence="10 11" key="1">
    <citation type="submission" date="2019-01" db="EMBL/GenBank/DDBJ databases">
        <title>Whole Genome of Ornithobacterium rhinotracheale FARPER-174b.</title>
        <authorList>
            <person name="Tataje-Lavanda L.A."/>
            <person name="Montalvan A."/>
            <person name="Montesinos R."/>
            <person name="Zimic M."/>
            <person name="Fernandez-Sanchez M."/>
            <person name="Fernandez-Diaz M."/>
        </authorList>
    </citation>
    <scope>NUCLEOTIDE SEQUENCE [LARGE SCALE GENOMIC DNA]</scope>
    <source>
        <strain evidence="10 11">FARPER-174b</strain>
    </source>
</reference>
<accession>A0A410JSQ3</accession>
<keyword evidence="4 7" id="KW-0812">Transmembrane</keyword>
<dbReference type="GO" id="GO:0009279">
    <property type="term" value="C:cell outer membrane"/>
    <property type="evidence" value="ECO:0007669"/>
    <property type="project" value="UniProtKB-SubCell"/>
</dbReference>
<protein>
    <submittedName>
        <fullName evidence="10">SusC/RagA family TonB-linked outer membrane protein</fullName>
    </submittedName>
</protein>
<evidence type="ECO:0000256" key="8">
    <source>
        <dbReference type="SAM" id="SignalP"/>
    </source>
</evidence>
<dbReference type="InterPro" id="IPR023997">
    <property type="entry name" value="TonB-dep_OMP_SusC/RagA_CS"/>
</dbReference>
<dbReference type="InterPro" id="IPR039426">
    <property type="entry name" value="TonB-dep_rcpt-like"/>
</dbReference>
<name>A0A410JSQ3_ORNRH</name>
<keyword evidence="5 7" id="KW-0472">Membrane</keyword>
<evidence type="ECO:0000313" key="11">
    <source>
        <dbReference type="Proteomes" id="UP000287701"/>
    </source>
</evidence>
<keyword evidence="6 7" id="KW-0998">Cell outer membrane</keyword>
<keyword evidence="2 7" id="KW-0813">Transport</keyword>
<evidence type="ECO:0000256" key="1">
    <source>
        <dbReference type="ARBA" id="ARBA00004571"/>
    </source>
</evidence>
<evidence type="ECO:0000256" key="5">
    <source>
        <dbReference type="ARBA" id="ARBA00023136"/>
    </source>
</evidence>
<dbReference type="InterPro" id="IPR012910">
    <property type="entry name" value="Plug_dom"/>
</dbReference>
<dbReference type="Gene3D" id="2.170.130.10">
    <property type="entry name" value="TonB-dependent receptor, plug domain"/>
    <property type="match status" value="1"/>
</dbReference>
<dbReference type="Gene3D" id="2.40.170.20">
    <property type="entry name" value="TonB-dependent receptor, beta-barrel domain"/>
    <property type="match status" value="1"/>
</dbReference>
<feature type="signal peptide" evidence="8">
    <location>
        <begin position="1"/>
        <end position="22"/>
    </location>
</feature>
<dbReference type="Proteomes" id="UP000287701">
    <property type="component" value="Chromosome"/>
</dbReference>
<feature type="chain" id="PRO_5019537767" evidence="8">
    <location>
        <begin position="23"/>
        <end position="1045"/>
    </location>
</feature>
<comment type="subcellular location">
    <subcellularLocation>
        <location evidence="1 7">Cell outer membrane</location>
        <topology evidence="1 7">Multi-pass membrane protein</topology>
    </subcellularLocation>
</comment>
<dbReference type="SUPFAM" id="SSF49464">
    <property type="entry name" value="Carboxypeptidase regulatory domain-like"/>
    <property type="match status" value="1"/>
</dbReference>
<dbReference type="PROSITE" id="PS52016">
    <property type="entry name" value="TONB_DEPENDENT_REC_3"/>
    <property type="match status" value="1"/>
</dbReference>
<dbReference type="NCBIfam" id="TIGR04056">
    <property type="entry name" value="OMP_RagA_SusC"/>
    <property type="match status" value="1"/>
</dbReference>
<evidence type="ECO:0000256" key="6">
    <source>
        <dbReference type="ARBA" id="ARBA00023237"/>
    </source>
</evidence>
<dbReference type="EMBL" id="CP035107">
    <property type="protein sequence ID" value="QAR31173.1"/>
    <property type="molecule type" value="Genomic_DNA"/>
</dbReference>
<dbReference type="InterPro" id="IPR037066">
    <property type="entry name" value="Plug_dom_sf"/>
</dbReference>
<evidence type="ECO:0000256" key="7">
    <source>
        <dbReference type="PROSITE-ProRule" id="PRU01360"/>
    </source>
</evidence>
<evidence type="ECO:0000256" key="2">
    <source>
        <dbReference type="ARBA" id="ARBA00022448"/>
    </source>
</evidence>
<dbReference type="SUPFAM" id="SSF56935">
    <property type="entry name" value="Porins"/>
    <property type="match status" value="1"/>
</dbReference>
<dbReference type="Pfam" id="PF07715">
    <property type="entry name" value="Plug"/>
    <property type="match status" value="1"/>
</dbReference>
<dbReference type="OrthoDB" id="9768177at2"/>
<gene>
    <name evidence="10" type="ORF">EQP59_07410</name>
</gene>
<evidence type="ECO:0000256" key="3">
    <source>
        <dbReference type="ARBA" id="ARBA00022452"/>
    </source>
</evidence>
<organism evidence="10 11">
    <name type="scientific">Ornithobacterium rhinotracheale</name>
    <dbReference type="NCBI Taxonomy" id="28251"/>
    <lineage>
        <taxon>Bacteria</taxon>
        <taxon>Pseudomonadati</taxon>
        <taxon>Bacteroidota</taxon>
        <taxon>Flavobacteriia</taxon>
        <taxon>Flavobacteriales</taxon>
        <taxon>Weeksellaceae</taxon>
        <taxon>Ornithobacterium</taxon>
    </lineage>
</organism>
<comment type="similarity">
    <text evidence="7">Belongs to the TonB-dependent receptor family.</text>
</comment>
<evidence type="ECO:0000313" key="10">
    <source>
        <dbReference type="EMBL" id="QAR31173.1"/>
    </source>
</evidence>